<evidence type="ECO:0000256" key="1">
    <source>
        <dbReference type="SAM" id="MobiDB-lite"/>
    </source>
</evidence>
<evidence type="ECO:0000313" key="3">
    <source>
        <dbReference type="EMBL" id="SFC85047.1"/>
    </source>
</evidence>
<dbReference type="GO" id="GO:0004527">
    <property type="term" value="F:exonuclease activity"/>
    <property type="evidence" value="ECO:0007669"/>
    <property type="project" value="UniProtKB-KW"/>
</dbReference>
<dbReference type="InterPro" id="IPR005135">
    <property type="entry name" value="Endo/exonuclease/phosphatase"/>
</dbReference>
<keyword evidence="3" id="KW-0378">Hydrolase</keyword>
<dbReference type="InterPro" id="IPR036691">
    <property type="entry name" value="Endo/exonu/phosph_ase_sf"/>
</dbReference>
<feature type="domain" description="Endonuclease/exonuclease/phosphatase" evidence="2">
    <location>
        <begin position="23"/>
        <end position="319"/>
    </location>
</feature>
<dbReference type="Proteomes" id="UP000198728">
    <property type="component" value="Unassembled WGS sequence"/>
</dbReference>
<name>A0A1I1MI13_9RHOB</name>
<dbReference type="Gene3D" id="3.60.10.10">
    <property type="entry name" value="Endonuclease/exonuclease/phosphatase"/>
    <property type="match status" value="1"/>
</dbReference>
<dbReference type="Pfam" id="PF03372">
    <property type="entry name" value="Exo_endo_phos"/>
    <property type="match status" value="1"/>
</dbReference>
<keyword evidence="3" id="KW-0269">Exonuclease</keyword>
<dbReference type="SUPFAM" id="SSF56219">
    <property type="entry name" value="DNase I-like"/>
    <property type="match status" value="1"/>
</dbReference>
<keyword evidence="3" id="KW-0255">Endonuclease</keyword>
<feature type="compositionally biased region" description="Low complexity" evidence="1">
    <location>
        <begin position="263"/>
        <end position="274"/>
    </location>
</feature>
<accession>A0A1I1MI13</accession>
<dbReference type="EMBL" id="FOLG01000010">
    <property type="protein sequence ID" value="SFC85047.1"/>
    <property type="molecule type" value="Genomic_DNA"/>
</dbReference>
<dbReference type="STRING" id="441112.SAMN04488094_11040"/>
<evidence type="ECO:0000259" key="2">
    <source>
        <dbReference type="Pfam" id="PF03372"/>
    </source>
</evidence>
<keyword evidence="3" id="KW-0540">Nuclease</keyword>
<protein>
    <submittedName>
        <fullName evidence="3">Endonuclease/Exonuclease/phosphatase family protein</fullName>
    </submittedName>
</protein>
<evidence type="ECO:0000313" key="4">
    <source>
        <dbReference type="Proteomes" id="UP000198728"/>
    </source>
</evidence>
<dbReference type="RefSeq" id="WP_245758866.1">
    <property type="nucleotide sequence ID" value="NZ_FOLG01000010.1"/>
</dbReference>
<proteinExistence type="predicted"/>
<feature type="region of interest" description="Disordered" evidence="1">
    <location>
        <begin position="253"/>
        <end position="293"/>
    </location>
</feature>
<gene>
    <name evidence="3" type="ORF">SAMN04488094_11040</name>
</gene>
<keyword evidence="4" id="KW-1185">Reference proteome</keyword>
<sequence>MATFSADLSRRGPGLLLRDILRGENAQVDAVVGVIAEVHPDILLLTDFDHDLGNAALSALAERLDAAGLRYPYLFSLRSNAGLASGLDLDGNGRTGEPRDAQGYGRFAGDGAMALLSRWPIDEEDVQDFSSLLWKDLPGARLPRANGRPFPSEPAQNVQRLSSTGHWDVPVELPDGTRLHLLAFAATPPVFDGPEDRNGLRNADEIALWQRYLDGALGVAPPADFLILGNANLDPDDGGGLPDAIRGLLADPRLQDPLPRSSGGAAAATVGQTGDPALDTADWPEPDDDGPGNLRVDYVLPARSLMVRGSGVHWPEGPAGAEAAAASPHRLVWVDVEPTP</sequence>
<organism evidence="3 4">
    <name type="scientific">Tropicimonas isoalkanivorans</name>
    <dbReference type="NCBI Taxonomy" id="441112"/>
    <lineage>
        <taxon>Bacteria</taxon>
        <taxon>Pseudomonadati</taxon>
        <taxon>Pseudomonadota</taxon>
        <taxon>Alphaproteobacteria</taxon>
        <taxon>Rhodobacterales</taxon>
        <taxon>Roseobacteraceae</taxon>
        <taxon>Tropicimonas</taxon>
    </lineage>
</organism>
<reference evidence="3 4" key="1">
    <citation type="submission" date="2016-10" db="EMBL/GenBank/DDBJ databases">
        <authorList>
            <person name="de Groot N.N."/>
        </authorList>
    </citation>
    <scope>NUCLEOTIDE SEQUENCE [LARGE SCALE GENOMIC DNA]</scope>
    <source>
        <strain evidence="3 4">DSM 19548</strain>
    </source>
</reference>
<dbReference type="AlphaFoldDB" id="A0A1I1MI13"/>
<dbReference type="GO" id="GO:0004519">
    <property type="term" value="F:endonuclease activity"/>
    <property type="evidence" value="ECO:0007669"/>
    <property type="project" value="UniProtKB-KW"/>
</dbReference>